<accession>A0A6S6SLL5</accession>
<dbReference type="AlphaFoldDB" id="A0A6S6SLL5"/>
<evidence type="ECO:0000256" key="1">
    <source>
        <dbReference type="SAM" id="MobiDB-lite"/>
    </source>
</evidence>
<organism evidence="2">
    <name type="scientific">uncultured Aureispira sp</name>
    <dbReference type="NCBI Taxonomy" id="1331704"/>
    <lineage>
        <taxon>Bacteria</taxon>
        <taxon>Pseudomonadati</taxon>
        <taxon>Bacteroidota</taxon>
        <taxon>Saprospiria</taxon>
        <taxon>Saprospirales</taxon>
        <taxon>Saprospiraceae</taxon>
        <taxon>Aureispira</taxon>
        <taxon>environmental samples</taxon>
    </lineage>
</organism>
<dbReference type="EMBL" id="CACVAQ010000139">
    <property type="protein sequence ID" value="CAA6808219.1"/>
    <property type="molecule type" value="Genomic_DNA"/>
</dbReference>
<proteinExistence type="predicted"/>
<evidence type="ECO:0000313" key="2">
    <source>
        <dbReference type="EMBL" id="CAA6808219.1"/>
    </source>
</evidence>
<protein>
    <submittedName>
        <fullName evidence="2">Uncharacterized protein</fullName>
    </submittedName>
</protein>
<name>A0A6S6SLL5_9BACT</name>
<feature type="region of interest" description="Disordered" evidence="1">
    <location>
        <begin position="177"/>
        <end position="210"/>
    </location>
</feature>
<reference evidence="2" key="1">
    <citation type="submission" date="2020-01" db="EMBL/GenBank/DDBJ databases">
        <authorList>
            <person name="Meier V. D."/>
            <person name="Meier V D."/>
        </authorList>
    </citation>
    <scope>NUCLEOTIDE SEQUENCE</scope>
    <source>
        <strain evidence="2">HLG_WM_MAG_10</strain>
    </source>
</reference>
<gene>
    <name evidence="2" type="ORF">HELGO_WM13396</name>
</gene>
<sequence length="239" mass="26148">MLFLALLLAASTTFAQKKSDKTLVKTMDPKGTSSVNFEFRNKGIEFATWDEAFIRVELEVTANFPEAVLAQLVKAGRYTLSSEIDGESFKVKAANLDKSVSIGGTDLDDQVRVFIKGPAYYAVSDDVLQKSFSGDDVANVVARSGTMEEASKIIQKMRQIGEKVDVQYRFVYKKSKNTQDPTKTDNRASAQGSKEGAEGNSGLIPSKKKALTPNATLKEVRARYGDIIIGGMSMEGYED</sequence>